<dbReference type="GO" id="GO:0000049">
    <property type="term" value="F:tRNA binding"/>
    <property type="evidence" value="ECO:0007669"/>
    <property type="project" value="InterPro"/>
</dbReference>
<dbReference type="GO" id="GO:0008270">
    <property type="term" value="F:zinc ion binding"/>
    <property type="evidence" value="ECO:0007669"/>
    <property type="project" value="UniProtKB-UniRule"/>
</dbReference>
<evidence type="ECO:0000256" key="5">
    <source>
        <dbReference type="ARBA" id="ARBA00022833"/>
    </source>
</evidence>
<feature type="domain" description="Methionyl/Valyl/Leucyl/Isoleucyl-tRNA synthetase anticodon-binding" evidence="12">
    <location>
        <begin position="687"/>
        <end position="833"/>
    </location>
</feature>
<evidence type="ECO:0000256" key="4">
    <source>
        <dbReference type="ARBA" id="ARBA00022741"/>
    </source>
</evidence>
<name>A0A9Q4KV97_9EURY</name>
<dbReference type="NCBIfam" id="TIGR00392">
    <property type="entry name" value="ileS"/>
    <property type="match status" value="1"/>
</dbReference>
<sequence length="1056" mass="119585">MREVTSSFNAEEVEAAVRSFWDTDNIYAQVKEQHAGSPPWFFVDGPPYTTGHIHLGTAWNKILKDSILRFRRMQGFDVIDRAGYDMHGLPIEVRVEQELGFSSKKDIETYGIDKFIENCKDFAITHKEIMSDQFRDLGIWMDFDNPYQTITPDYVEAAWWTLKRAEEKGLLERGYRVVNICPRCETAIADSEVEYWDETDPSIFVKFPVQDRENEFFVIWTTTPWTLPANVAVAVRDDFTYARVQAVKDGKEEILWIGEPLVEEVLRKGRYQDFTILETVTGDALIGMHYRSPLEEQVPIQKNVEHRVVYADFVTMENTGLVHMAPGHGWDDSLVGQKEGLESLCPVDNAGIYTANAGIFAGKFVKDADPDVMDALGDYLLAKKKITHRYGHCWRCKTPIIMISTEQWFIAIPKIKDQMLAEIARVEWQPEWAGSARFHDFVAGARDWCISRQRYWGIPIPVWECDACDARKVFGTVAELNEAAGTNLTDPHRPYVDDVTIPCTCGGTMRRVTDIFDVWFDSAMASWATLGFPRKTAEFERLWPAAFITEGQDQTRGWFYSQLGASVIAFDQAPYNKVLMHGFALDADGRKMSKSVGNVVTPEEVVEKVGVDVLRLYLLSASAPWDDLKFNWEGIKTTNRTINILWNVYRFPLPYMILDAFSPETAADGTWDGEYIRAHLSEMPEEDRWIISRVNTLTAQVGKDIDNGMLHKATRACLTCILEDVSRWYVQLVRPRMWLEEDATEKREAYETMYYVMRRICSALAPFAPHITENIYANLRTEKDPMSIHMLPWFAGDETLIDTVLETDMDVIRSFDEAVATARQEGGRKLRWPIGETFVLTDSDAVENAITQMDDLARQRANSQAITIVRGAWDRMGCSAEPVMRGIGPEFGKDGPKVKAAIEAADAATLKRAIVAEGEVSVGGFTITEKHITFSEKMPDNIFAAEMAEATVCVDISLTPELEGIGFSREVVRRIQEMRRQLDLNVEDFITADVAITDTRVRGLLAGTHEDNIAGEVRATALSITPAAGETREDGLTTEWDVEGVTISIHIQKNEQ</sequence>
<evidence type="ECO:0000256" key="8">
    <source>
        <dbReference type="ARBA" id="ARBA00023146"/>
    </source>
</evidence>
<reference evidence="13" key="1">
    <citation type="submission" date="2022-01" db="EMBL/GenBank/DDBJ databases">
        <title>Draft genome of Methanogenium marinum DSM 15558.</title>
        <authorList>
            <person name="Chen S.-C."/>
            <person name="You Y.-T."/>
        </authorList>
    </citation>
    <scope>NUCLEOTIDE SEQUENCE</scope>
    <source>
        <strain evidence="13">DSM 15558</strain>
    </source>
</reference>
<gene>
    <name evidence="10 13" type="primary">ileS</name>
    <name evidence="13" type="ORF">L0665_05485</name>
</gene>
<evidence type="ECO:0000259" key="12">
    <source>
        <dbReference type="Pfam" id="PF08264"/>
    </source>
</evidence>
<dbReference type="GO" id="GO:0004822">
    <property type="term" value="F:isoleucine-tRNA ligase activity"/>
    <property type="evidence" value="ECO:0007669"/>
    <property type="project" value="UniProtKB-UniRule"/>
</dbReference>
<dbReference type="AlphaFoldDB" id="A0A9Q4KV97"/>
<evidence type="ECO:0000313" key="14">
    <source>
        <dbReference type="Proteomes" id="UP001143747"/>
    </source>
</evidence>
<dbReference type="CDD" id="cd00818">
    <property type="entry name" value="IleRS_core"/>
    <property type="match status" value="1"/>
</dbReference>
<comment type="function">
    <text evidence="10">Catalyzes the attachment of isoleucine to tRNA(Ile). As IleRS can inadvertently accommodate and process structurally similar amino acids such as valine, to avoid such errors it has two additional distinct tRNA(Ile)-dependent editing activities. One activity is designated as 'pretransfer' editing and involves the hydrolysis of activated Val-AMP. The other activity is designated 'posttransfer' editing and involves deacylation of mischarged Val-tRNA(Ile).</text>
</comment>
<comment type="catalytic activity">
    <reaction evidence="9 10">
        <text>tRNA(Ile) + L-isoleucine + ATP = L-isoleucyl-tRNA(Ile) + AMP + diphosphate</text>
        <dbReference type="Rhea" id="RHEA:11060"/>
        <dbReference type="Rhea" id="RHEA-COMP:9666"/>
        <dbReference type="Rhea" id="RHEA-COMP:9695"/>
        <dbReference type="ChEBI" id="CHEBI:30616"/>
        <dbReference type="ChEBI" id="CHEBI:33019"/>
        <dbReference type="ChEBI" id="CHEBI:58045"/>
        <dbReference type="ChEBI" id="CHEBI:78442"/>
        <dbReference type="ChEBI" id="CHEBI:78528"/>
        <dbReference type="ChEBI" id="CHEBI:456215"/>
        <dbReference type="EC" id="6.1.1.5"/>
    </reaction>
</comment>
<dbReference type="SUPFAM" id="SSF50677">
    <property type="entry name" value="ValRS/IleRS/LeuRS editing domain"/>
    <property type="match status" value="1"/>
</dbReference>
<feature type="short sequence motif" description="'HIGH' region" evidence="10">
    <location>
        <begin position="47"/>
        <end position="57"/>
    </location>
</feature>
<evidence type="ECO:0000256" key="2">
    <source>
        <dbReference type="ARBA" id="ARBA00022598"/>
    </source>
</evidence>
<dbReference type="InterPro" id="IPR002301">
    <property type="entry name" value="Ile-tRNA-ligase"/>
</dbReference>
<dbReference type="GO" id="GO:0006428">
    <property type="term" value="P:isoleucyl-tRNA aminoacylation"/>
    <property type="evidence" value="ECO:0007669"/>
    <property type="project" value="UniProtKB-UniRule"/>
</dbReference>
<keyword evidence="6 10" id="KW-0067">ATP-binding</keyword>
<protein>
    <recommendedName>
        <fullName evidence="10">Isoleucine--tRNA ligase</fullName>
        <ecNumber evidence="10">6.1.1.5</ecNumber>
    </recommendedName>
    <alternativeName>
        <fullName evidence="10">Isoleucyl-tRNA synthetase</fullName>
        <shortName evidence="10">IleRS</shortName>
    </alternativeName>
</protein>
<keyword evidence="14" id="KW-1185">Reference proteome</keyword>
<dbReference type="InterPro" id="IPR023586">
    <property type="entry name" value="Ile-tRNA-ligase_type2"/>
</dbReference>
<accession>A0A9Q4KV97</accession>
<comment type="domain">
    <text evidence="10">IleRS has two distinct active sites: one for aminoacylation and one for editing. The misactivated valine is translocated from the active site to the editing site, which sterically excludes the correctly activated isoleucine. The single editing site contains two valyl binding pockets, one specific for each substrate (Val-AMP or Val-tRNA(Ile)).</text>
</comment>
<dbReference type="FunFam" id="3.40.50.620:FF:000286">
    <property type="entry name" value="Isoleucine--tRNA ligase"/>
    <property type="match status" value="1"/>
</dbReference>
<dbReference type="InterPro" id="IPR033709">
    <property type="entry name" value="Anticodon_Ile_ABEc"/>
</dbReference>
<dbReference type="GO" id="GO:0005524">
    <property type="term" value="F:ATP binding"/>
    <property type="evidence" value="ECO:0007669"/>
    <property type="project" value="UniProtKB-UniRule"/>
</dbReference>
<keyword evidence="2 10" id="KW-0436">Ligase</keyword>
<feature type="short sequence motif" description="'KMSKS' region" evidence="10">
    <location>
        <begin position="591"/>
        <end position="595"/>
    </location>
</feature>
<evidence type="ECO:0000256" key="7">
    <source>
        <dbReference type="ARBA" id="ARBA00022917"/>
    </source>
</evidence>
<dbReference type="GO" id="GO:0002161">
    <property type="term" value="F:aminoacyl-tRNA deacylase activity"/>
    <property type="evidence" value="ECO:0007669"/>
    <property type="project" value="InterPro"/>
</dbReference>
<dbReference type="InterPro" id="IPR009008">
    <property type="entry name" value="Val/Leu/Ile-tRNA-synth_edit"/>
</dbReference>
<dbReference type="InterPro" id="IPR009080">
    <property type="entry name" value="tRNAsynth_Ia_anticodon-bd"/>
</dbReference>
<comment type="cofactor">
    <cofactor evidence="10">
        <name>Zn(2+)</name>
        <dbReference type="ChEBI" id="CHEBI:29105"/>
    </cofactor>
</comment>
<feature type="binding site" evidence="10">
    <location>
        <position position="594"/>
    </location>
    <ligand>
        <name>ATP</name>
        <dbReference type="ChEBI" id="CHEBI:30616"/>
    </ligand>
</feature>
<dbReference type="InterPro" id="IPR013155">
    <property type="entry name" value="M/V/L/I-tRNA-synth_anticd-bd"/>
</dbReference>
<dbReference type="SUPFAM" id="SSF47323">
    <property type="entry name" value="Anticodon-binding domain of a subclass of class I aminoacyl-tRNA synthetases"/>
    <property type="match status" value="1"/>
</dbReference>
<dbReference type="InterPro" id="IPR001412">
    <property type="entry name" value="aa-tRNA-synth_I_CS"/>
</dbReference>
<dbReference type="Proteomes" id="UP001143747">
    <property type="component" value="Unassembled WGS sequence"/>
</dbReference>
<evidence type="ECO:0000256" key="10">
    <source>
        <dbReference type="HAMAP-Rule" id="MF_02003"/>
    </source>
</evidence>
<keyword evidence="1 10" id="KW-0963">Cytoplasm</keyword>
<dbReference type="InterPro" id="IPR014729">
    <property type="entry name" value="Rossmann-like_a/b/a_fold"/>
</dbReference>
<dbReference type="EC" id="6.1.1.5" evidence="10"/>
<dbReference type="EMBL" id="JAKELO010000002">
    <property type="protein sequence ID" value="MDE4908061.1"/>
    <property type="molecule type" value="Genomic_DNA"/>
</dbReference>
<comment type="subcellular location">
    <subcellularLocation>
        <location evidence="10">Cytoplasm</location>
    </subcellularLocation>
</comment>
<dbReference type="PRINTS" id="PR00984">
    <property type="entry name" value="TRNASYNTHILE"/>
</dbReference>
<dbReference type="HAMAP" id="MF_02003">
    <property type="entry name" value="Ile_tRNA_synth_type2"/>
    <property type="match status" value="1"/>
</dbReference>
<keyword evidence="8 10" id="KW-0030">Aminoacyl-tRNA synthetase</keyword>
<dbReference type="PANTHER" id="PTHR42780">
    <property type="entry name" value="SOLEUCYL-TRNA SYNTHETASE"/>
    <property type="match status" value="1"/>
</dbReference>
<evidence type="ECO:0000313" key="13">
    <source>
        <dbReference type="EMBL" id="MDE4908061.1"/>
    </source>
</evidence>
<keyword evidence="7 10" id="KW-0648">Protein biosynthesis</keyword>
<dbReference type="Pfam" id="PF00133">
    <property type="entry name" value="tRNA-synt_1"/>
    <property type="match status" value="1"/>
</dbReference>
<organism evidence="13 14">
    <name type="scientific">Methanogenium marinum</name>
    <dbReference type="NCBI Taxonomy" id="348610"/>
    <lineage>
        <taxon>Archaea</taxon>
        <taxon>Methanobacteriati</taxon>
        <taxon>Methanobacteriota</taxon>
        <taxon>Stenosarchaea group</taxon>
        <taxon>Methanomicrobia</taxon>
        <taxon>Methanomicrobiales</taxon>
        <taxon>Methanomicrobiaceae</taxon>
        <taxon>Methanogenium</taxon>
    </lineage>
</organism>
<evidence type="ECO:0000256" key="1">
    <source>
        <dbReference type="ARBA" id="ARBA00022490"/>
    </source>
</evidence>
<evidence type="ECO:0000256" key="3">
    <source>
        <dbReference type="ARBA" id="ARBA00022723"/>
    </source>
</evidence>
<dbReference type="RefSeq" id="WP_274924699.1">
    <property type="nucleotide sequence ID" value="NZ_JAKELO010000002.1"/>
</dbReference>
<dbReference type="GO" id="GO:0005737">
    <property type="term" value="C:cytoplasm"/>
    <property type="evidence" value="ECO:0007669"/>
    <property type="project" value="UniProtKB-SubCell"/>
</dbReference>
<dbReference type="SUPFAM" id="SSF52374">
    <property type="entry name" value="Nucleotidylyl transferase"/>
    <property type="match status" value="1"/>
</dbReference>
<dbReference type="PANTHER" id="PTHR42780:SF1">
    <property type="entry name" value="ISOLEUCINE--TRNA LIGASE, CYTOPLASMIC"/>
    <property type="match status" value="1"/>
</dbReference>
<evidence type="ECO:0000256" key="6">
    <source>
        <dbReference type="ARBA" id="ARBA00022840"/>
    </source>
</evidence>
<dbReference type="Gene3D" id="3.40.50.620">
    <property type="entry name" value="HUPs"/>
    <property type="match status" value="2"/>
</dbReference>
<feature type="domain" description="Aminoacyl-tRNA synthetase class Ia" evidence="11">
    <location>
        <begin position="19"/>
        <end position="628"/>
    </location>
</feature>
<comment type="caution">
    <text evidence="13">The sequence shown here is derived from an EMBL/GenBank/DDBJ whole genome shotgun (WGS) entry which is preliminary data.</text>
</comment>
<dbReference type="InterPro" id="IPR002300">
    <property type="entry name" value="aa-tRNA-synth_Ia"/>
</dbReference>
<dbReference type="Pfam" id="PF08264">
    <property type="entry name" value="Anticodon_1"/>
    <property type="match status" value="1"/>
</dbReference>
<evidence type="ECO:0000256" key="9">
    <source>
        <dbReference type="ARBA" id="ARBA00048359"/>
    </source>
</evidence>
<keyword evidence="4 10" id="KW-0547">Nucleotide-binding</keyword>
<comment type="similarity">
    <text evidence="10">Belongs to the class-I aminoacyl-tRNA synthetase family. IleS type 2 subfamily.</text>
</comment>
<dbReference type="PROSITE" id="PS00178">
    <property type="entry name" value="AA_TRNA_LIGASE_I"/>
    <property type="match status" value="1"/>
</dbReference>
<keyword evidence="5 10" id="KW-0862">Zinc</keyword>
<dbReference type="Gene3D" id="3.90.740.10">
    <property type="entry name" value="Valyl/Leucyl/Isoleucyl-tRNA synthetase, editing domain"/>
    <property type="match status" value="1"/>
</dbReference>
<dbReference type="CDD" id="cd07961">
    <property type="entry name" value="Anticodon_Ia_Ile_ABEc"/>
    <property type="match status" value="1"/>
</dbReference>
<dbReference type="Gene3D" id="1.10.730.10">
    <property type="entry name" value="Isoleucyl-tRNA Synthetase, Domain 1"/>
    <property type="match status" value="1"/>
</dbReference>
<proteinExistence type="inferred from homology"/>
<evidence type="ECO:0000259" key="11">
    <source>
        <dbReference type="Pfam" id="PF00133"/>
    </source>
</evidence>
<dbReference type="Pfam" id="PF19302">
    <property type="entry name" value="DUF5915"/>
    <property type="match status" value="1"/>
</dbReference>
<keyword evidence="3 10" id="KW-0479">Metal-binding</keyword>
<comment type="subunit">
    <text evidence="10">Monomer.</text>
</comment>